<dbReference type="GO" id="GO:0046872">
    <property type="term" value="F:metal ion binding"/>
    <property type="evidence" value="ECO:0007669"/>
    <property type="project" value="UniProtKB-KW"/>
</dbReference>
<dbReference type="PROSITE" id="PS51257">
    <property type="entry name" value="PROKAR_LIPOPROTEIN"/>
    <property type="match status" value="1"/>
</dbReference>
<dbReference type="Pfam" id="PF01297">
    <property type="entry name" value="ZnuA"/>
    <property type="match status" value="1"/>
</dbReference>
<comment type="subcellular location">
    <subcellularLocation>
        <location evidence="1">Cell envelope</location>
    </subcellularLocation>
</comment>
<reference evidence="8" key="1">
    <citation type="journal article" date="2011" name="MBio">
        <title>Novel metabolic attributes of the genus Cyanothece, comprising a group of unicellular nitrogen-fixing Cyanobacteria.</title>
        <authorList>
            <person name="Bandyopadhyay A."/>
            <person name="Elvitigala T."/>
            <person name="Welsh E."/>
            <person name="Stockel J."/>
            <person name="Liberton M."/>
            <person name="Min H."/>
            <person name="Sherman L.A."/>
            <person name="Pakrasi H.B."/>
        </authorList>
    </citation>
    <scope>NUCLEOTIDE SEQUENCE [LARGE SCALE GENOMIC DNA]</scope>
    <source>
        <strain evidence="8">PCC 7424</strain>
    </source>
</reference>
<evidence type="ECO:0000313" key="8">
    <source>
        <dbReference type="Proteomes" id="UP000002384"/>
    </source>
</evidence>
<gene>
    <name evidence="7" type="ordered locus">PCC7424_3980</name>
</gene>
<evidence type="ECO:0000313" key="7">
    <source>
        <dbReference type="EMBL" id="ACK72354.1"/>
    </source>
</evidence>
<evidence type="ECO:0000256" key="5">
    <source>
        <dbReference type="RuleBase" id="RU003512"/>
    </source>
</evidence>
<dbReference type="GO" id="GO:0030001">
    <property type="term" value="P:metal ion transport"/>
    <property type="evidence" value="ECO:0007669"/>
    <property type="project" value="InterPro"/>
</dbReference>
<feature type="region of interest" description="Disordered" evidence="6">
    <location>
        <begin position="28"/>
        <end position="50"/>
    </location>
</feature>
<dbReference type="AlphaFoldDB" id="B7KKM1"/>
<dbReference type="GO" id="GO:0007155">
    <property type="term" value="P:cell adhesion"/>
    <property type="evidence" value="ECO:0007669"/>
    <property type="project" value="InterPro"/>
</dbReference>
<keyword evidence="3" id="KW-0479">Metal-binding</keyword>
<dbReference type="InterPro" id="IPR006127">
    <property type="entry name" value="ZnuA-like"/>
</dbReference>
<dbReference type="SUPFAM" id="SSF53807">
    <property type="entry name" value="Helical backbone' metal receptor"/>
    <property type="match status" value="1"/>
</dbReference>
<dbReference type="InterPro" id="IPR006128">
    <property type="entry name" value="Lipoprotein_PsaA-like"/>
</dbReference>
<sequence>MIINNWKREIGKTVGVTLTVGLLASCGTPNTTNSEDSNSSVTSTTESQTPTVVATTTVLCDLTQRIAEDTIKLNCLLEPGLDPHVYEPLPEDRKAIENAELILYSGYGLEPELIKLIESTSNKAPKVAVAQEAVPNPLLGEDDHHNHEEDHSDHSHEQEEHQEEAQGEQVPDPHVWHNAQNGVKMVEVIEKNLEQLVPEQAQLYRQNAQALKTELSQIDDWIKSQIATIPKRNRQLITTHDSLGYYAQAYNIPVAGVLQGLSTEEKPTATRVKELVDQVKASNVPTIFPEVAVNSKLIETVAKDAQVKIPAQELYTEGLGEPGSSGDSYPKMLVTNTQIIVEGLGGEFISFQAP</sequence>
<evidence type="ECO:0000256" key="1">
    <source>
        <dbReference type="ARBA" id="ARBA00004196"/>
    </source>
</evidence>
<evidence type="ECO:0000256" key="3">
    <source>
        <dbReference type="ARBA" id="ARBA00022723"/>
    </source>
</evidence>
<dbReference type="STRING" id="65393.PCC7424_3980"/>
<dbReference type="GO" id="GO:0030313">
    <property type="term" value="C:cell envelope"/>
    <property type="evidence" value="ECO:0007669"/>
    <property type="project" value="UniProtKB-SubCell"/>
</dbReference>
<evidence type="ECO:0000256" key="2">
    <source>
        <dbReference type="ARBA" id="ARBA00022448"/>
    </source>
</evidence>
<keyword evidence="4" id="KW-0732">Signal</keyword>
<feature type="region of interest" description="Disordered" evidence="6">
    <location>
        <begin position="137"/>
        <end position="176"/>
    </location>
</feature>
<dbReference type="Gene3D" id="3.40.50.1980">
    <property type="entry name" value="Nitrogenase molybdenum iron protein domain"/>
    <property type="match status" value="2"/>
</dbReference>
<keyword evidence="8" id="KW-1185">Reference proteome</keyword>
<dbReference type="InterPro" id="IPR050492">
    <property type="entry name" value="Bact_metal-bind_prot9"/>
</dbReference>
<dbReference type="KEGG" id="cyc:PCC7424_3980"/>
<evidence type="ECO:0000256" key="4">
    <source>
        <dbReference type="ARBA" id="ARBA00022729"/>
    </source>
</evidence>
<keyword evidence="2 5" id="KW-0813">Transport</keyword>
<proteinExistence type="inferred from homology"/>
<dbReference type="PRINTS" id="PR00690">
    <property type="entry name" value="ADHESNFAMILY"/>
</dbReference>
<dbReference type="EMBL" id="CP001291">
    <property type="protein sequence ID" value="ACK72354.1"/>
    <property type="molecule type" value="Genomic_DNA"/>
</dbReference>
<protein>
    <submittedName>
        <fullName evidence="7">Periplasmic solute binding protein</fullName>
    </submittedName>
</protein>
<name>B7KKM1_GLOC7</name>
<organism evidence="7 8">
    <name type="scientific">Gloeothece citriformis (strain PCC 7424)</name>
    <name type="common">Cyanothece sp. (strain PCC 7424)</name>
    <dbReference type="NCBI Taxonomy" id="65393"/>
    <lineage>
        <taxon>Bacteria</taxon>
        <taxon>Bacillati</taxon>
        <taxon>Cyanobacteriota</taxon>
        <taxon>Cyanophyceae</taxon>
        <taxon>Oscillatoriophycideae</taxon>
        <taxon>Chroococcales</taxon>
        <taxon>Aphanothecaceae</taxon>
        <taxon>Gloeothece</taxon>
        <taxon>Gloeothece citriformis</taxon>
    </lineage>
</organism>
<comment type="similarity">
    <text evidence="5">Belongs to the bacterial solute-binding protein 9 family.</text>
</comment>
<dbReference type="RefSeq" id="WP_015955939.1">
    <property type="nucleotide sequence ID" value="NC_011729.1"/>
</dbReference>
<dbReference type="OrthoDB" id="9793396at2"/>
<dbReference type="InterPro" id="IPR006129">
    <property type="entry name" value="AdhesinB"/>
</dbReference>
<dbReference type="Proteomes" id="UP000002384">
    <property type="component" value="Chromosome"/>
</dbReference>
<accession>B7KKM1</accession>
<dbReference type="PANTHER" id="PTHR42953">
    <property type="entry name" value="HIGH-AFFINITY ZINC UPTAKE SYSTEM PROTEIN ZNUA-RELATED"/>
    <property type="match status" value="1"/>
</dbReference>
<dbReference type="eggNOG" id="COG0803">
    <property type="taxonomic scope" value="Bacteria"/>
</dbReference>
<dbReference type="HOGENOM" id="CLU_016838_1_1_3"/>
<evidence type="ECO:0000256" key="6">
    <source>
        <dbReference type="SAM" id="MobiDB-lite"/>
    </source>
</evidence>
<dbReference type="PANTHER" id="PTHR42953:SF1">
    <property type="entry name" value="METAL-BINDING PROTEIN HI_0362-RELATED"/>
    <property type="match status" value="1"/>
</dbReference>
<feature type="compositionally biased region" description="Basic and acidic residues" evidence="6">
    <location>
        <begin position="141"/>
        <end position="159"/>
    </location>
</feature>
<dbReference type="PRINTS" id="PR00691">
    <property type="entry name" value="ADHESINB"/>
</dbReference>